<dbReference type="InterPro" id="IPR005855">
    <property type="entry name" value="GFAT"/>
</dbReference>
<evidence type="ECO:0000256" key="3">
    <source>
        <dbReference type="ARBA" id="ARBA00012916"/>
    </source>
</evidence>
<dbReference type="PROSITE" id="PS51464">
    <property type="entry name" value="SIS"/>
    <property type="match status" value="2"/>
</dbReference>
<dbReference type="Pfam" id="PF13522">
    <property type="entry name" value="GATase_6"/>
    <property type="match status" value="1"/>
</dbReference>
<dbReference type="InterPro" id="IPR047084">
    <property type="entry name" value="GFAT_N"/>
</dbReference>
<dbReference type="EC" id="2.6.1.16" evidence="3 10"/>
<evidence type="ECO:0000256" key="7">
    <source>
        <dbReference type="ARBA" id="ARBA00022679"/>
    </source>
</evidence>
<keyword evidence="9" id="KW-0315">Glutamine amidotransferase</keyword>
<dbReference type="Pfam" id="PF01380">
    <property type="entry name" value="SIS"/>
    <property type="match status" value="2"/>
</dbReference>
<comment type="caution">
    <text evidence="13">The sequence shown here is derived from an EMBL/GenBank/DDBJ whole genome shotgun (WGS) entry which is preliminary data.</text>
</comment>
<evidence type="ECO:0000259" key="11">
    <source>
        <dbReference type="PROSITE" id="PS51278"/>
    </source>
</evidence>
<dbReference type="InterPro" id="IPR017932">
    <property type="entry name" value="GATase_2_dom"/>
</dbReference>
<dbReference type="GO" id="GO:0006002">
    <property type="term" value="P:fructose 6-phosphate metabolic process"/>
    <property type="evidence" value="ECO:0007669"/>
    <property type="project" value="TreeGrafter"/>
</dbReference>
<evidence type="ECO:0000256" key="2">
    <source>
        <dbReference type="ARBA" id="ARBA00004496"/>
    </source>
</evidence>
<dbReference type="InterPro" id="IPR046348">
    <property type="entry name" value="SIS_dom_sf"/>
</dbReference>
<evidence type="ECO:0000256" key="9">
    <source>
        <dbReference type="ARBA" id="ARBA00022962"/>
    </source>
</evidence>
<sequence length="610" mass="65932">MCGIVGYVGTRHAAPIIVDGLRKLEYRGYDSAGVAIHDGRSIEIVRTLGKLARLSEALEKRPLAGSTGIGHTRWATHGRPSEANAHPHSAGPVAVVHNGIIENHVAVRQELEAEGVKFLSDTDTEIVAHLIHRELSRGQKTLFSAVQAALRHVVGAYAIAVVSREEPDVVVAARHGSPLVVGLGEGEMLCGSDIPALLAHTRSMMFLEDGDVVELRASGVRCETVAGEVVTRKAKHIDWSPVQAERGGYKHFMRKEIHEQPEVVEATLRGRIDLAEGDVYAAEMGVPPEVAKQIRRVYFVACGTSHHAAIAGRYWMEQLAKVPSVVELASEVRYREPLFYPDDLVIAVSQSGETADTLAAVKAAKAGGARVLAVANVLDSAIPRVADGALYTHAGPEIGVASTKCFTTQLAALLLLAVYMGRRRGTLPQERAQKVLQALWEIPSHQREILGDADYVHAIAKKLVHAKDVLFLGRGLGFPIALEGALKLKEISYAHAEGYAAGEMKHGPIALIDEQLPVVAVCPRDAQYEKMLSNLQEVCAREGQVIAIATKGDEPMLELAQHIVWIPKAPDEVLPLLTVLPLQLIAYFVANLKGNDVDQPRNLAKTVTVE</sequence>
<dbReference type="GO" id="GO:0006047">
    <property type="term" value="P:UDP-N-acetylglucosamine metabolic process"/>
    <property type="evidence" value="ECO:0007669"/>
    <property type="project" value="TreeGrafter"/>
</dbReference>
<protein>
    <recommendedName>
        <fullName evidence="4 10">Glutamine--fructose-6-phosphate aminotransferase [isomerizing]</fullName>
        <ecNumber evidence="3 10">2.6.1.16</ecNumber>
    </recommendedName>
    <alternativeName>
        <fullName evidence="10">D-fructose-6-phosphate amidotransferase</fullName>
    </alternativeName>
    <alternativeName>
        <fullName evidence="10">GFAT</fullName>
    </alternativeName>
    <alternativeName>
        <fullName evidence="10">Glucosamine-6-phosphate synthase</fullName>
    </alternativeName>
    <alternativeName>
        <fullName evidence="10">Hexosephosphate aminotransferase</fullName>
    </alternativeName>
    <alternativeName>
        <fullName evidence="10">L-glutamine--D-fructose-6-phosphate amidotransferase</fullName>
    </alternativeName>
</protein>
<dbReference type="InterPro" id="IPR035466">
    <property type="entry name" value="GlmS/AgaS_SIS"/>
</dbReference>
<dbReference type="GO" id="GO:0097367">
    <property type="term" value="F:carbohydrate derivative binding"/>
    <property type="evidence" value="ECO:0007669"/>
    <property type="project" value="InterPro"/>
</dbReference>
<dbReference type="PANTHER" id="PTHR10937">
    <property type="entry name" value="GLUCOSAMINE--FRUCTOSE-6-PHOSPHATE AMINOTRANSFERASE, ISOMERIZING"/>
    <property type="match status" value="1"/>
</dbReference>
<evidence type="ECO:0000256" key="8">
    <source>
        <dbReference type="ARBA" id="ARBA00022737"/>
    </source>
</evidence>
<dbReference type="CDD" id="cd05009">
    <property type="entry name" value="SIS_GlmS_GlmD_2"/>
    <property type="match status" value="1"/>
</dbReference>
<dbReference type="InterPro" id="IPR001347">
    <property type="entry name" value="SIS_dom"/>
</dbReference>
<comment type="subunit">
    <text evidence="10">Homodimer.</text>
</comment>
<feature type="active site" description="For Fru-6P isomerization activity" evidence="10">
    <location>
        <position position="605"/>
    </location>
</feature>
<dbReference type="InterPro" id="IPR029055">
    <property type="entry name" value="Ntn_hydrolases_N"/>
</dbReference>
<evidence type="ECO:0000256" key="4">
    <source>
        <dbReference type="ARBA" id="ARBA00016090"/>
    </source>
</evidence>
<dbReference type="NCBIfam" id="NF001484">
    <property type="entry name" value="PRK00331.1"/>
    <property type="match status" value="1"/>
</dbReference>
<evidence type="ECO:0000313" key="14">
    <source>
        <dbReference type="Proteomes" id="UP001151081"/>
    </source>
</evidence>
<keyword evidence="8" id="KW-0677">Repeat</keyword>
<dbReference type="CDD" id="cd00714">
    <property type="entry name" value="GFAT"/>
    <property type="match status" value="1"/>
</dbReference>
<comment type="catalytic activity">
    <reaction evidence="1 10">
        <text>D-fructose 6-phosphate + L-glutamine = D-glucosamine 6-phosphate + L-glutamate</text>
        <dbReference type="Rhea" id="RHEA:13237"/>
        <dbReference type="ChEBI" id="CHEBI:29985"/>
        <dbReference type="ChEBI" id="CHEBI:58359"/>
        <dbReference type="ChEBI" id="CHEBI:58725"/>
        <dbReference type="ChEBI" id="CHEBI:61527"/>
        <dbReference type="EC" id="2.6.1.16"/>
    </reaction>
</comment>
<dbReference type="RefSeq" id="WP_272421313.1">
    <property type="nucleotide sequence ID" value="NZ_JAGTJJ010000011.1"/>
</dbReference>
<dbReference type="Proteomes" id="UP001151081">
    <property type="component" value="Unassembled WGS sequence"/>
</dbReference>
<dbReference type="EMBL" id="JAGTJJ010000011">
    <property type="protein sequence ID" value="MDC3983024.1"/>
    <property type="molecule type" value="Genomic_DNA"/>
</dbReference>
<dbReference type="AlphaFoldDB" id="A0A9X3X3H2"/>
<keyword evidence="14" id="KW-1185">Reference proteome</keyword>
<reference evidence="13 14" key="1">
    <citation type="submission" date="2021-04" db="EMBL/GenBank/DDBJ databases">
        <title>Genome analysis of Polyangium sp.</title>
        <authorList>
            <person name="Li Y."/>
            <person name="Wang J."/>
        </authorList>
    </citation>
    <scope>NUCLEOTIDE SEQUENCE [LARGE SCALE GENOMIC DNA]</scope>
    <source>
        <strain evidence="13 14">SDU14</strain>
    </source>
</reference>
<evidence type="ECO:0000256" key="6">
    <source>
        <dbReference type="ARBA" id="ARBA00022576"/>
    </source>
</evidence>
<feature type="initiator methionine" description="Removed" evidence="10">
    <location>
        <position position="1"/>
    </location>
</feature>
<feature type="domain" description="Glutamine amidotransferase type-2" evidence="11">
    <location>
        <begin position="2"/>
        <end position="218"/>
    </location>
</feature>
<organism evidence="13 14">
    <name type="scientific">Polyangium jinanense</name>
    <dbReference type="NCBI Taxonomy" id="2829994"/>
    <lineage>
        <taxon>Bacteria</taxon>
        <taxon>Pseudomonadati</taxon>
        <taxon>Myxococcota</taxon>
        <taxon>Polyangia</taxon>
        <taxon>Polyangiales</taxon>
        <taxon>Polyangiaceae</taxon>
        <taxon>Polyangium</taxon>
    </lineage>
</organism>
<dbReference type="Gene3D" id="3.40.50.10490">
    <property type="entry name" value="Glucose-6-phosphate isomerase like protein, domain 1"/>
    <property type="match status" value="2"/>
</dbReference>
<dbReference type="HAMAP" id="MF_00164">
    <property type="entry name" value="GlmS"/>
    <property type="match status" value="1"/>
</dbReference>
<keyword evidence="6 10" id="KW-0032">Aminotransferase</keyword>
<keyword evidence="5 10" id="KW-0963">Cytoplasm</keyword>
<dbReference type="NCBIfam" id="TIGR01135">
    <property type="entry name" value="glmS"/>
    <property type="match status" value="1"/>
</dbReference>
<evidence type="ECO:0000256" key="5">
    <source>
        <dbReference type="ARBA" id="ARBA00022490"/>
    </source>
</evidence>
<proteinExistence type="inferred from homology"/>
<dbReference type="SUPFAM" id="SSF53697">
    <property type="entry name" value="SIS domain"/>
    <property type="match status" value="1"/>
</dbReference>
<comment type="function">
    <text evidence="10">Catalyzes the first step in hexosamine metabolism, converting fructose-6P into glucosamine-6P using glutamine as a nitrogen source.</text>
</comment>
<dbReference type="GO" id="GO:0004360">
    <property type="term" value="F:glutamine-fructose-6-phosphate transaminase (isomerizing) activity"/>
    <property type="evidence" value="ECO:0007669"/>
    <property type="project" value="UniProtKB-UniRule"/>
</dbReference>
<name>A0A9X3X3H2_9BACT</name>
<evidence type="ECO:0000256" key="1">
    <source>
        <dbReference type="ARBA" id="ARBA00001031"/>
    </source>
</evidence>
<evidence type="ECO:0000313" key="13">
    <source>
        <dbReference type="EMBL" id="MDC3983024.1"/>
    </source>
</evidence>
<dbReference type="CDD" id="cd05008">
    <property type="entry name" value="SIS_GlmS_GlmD_1"/>
    <property type="match status" value="1"/>
</dbReference>
<dbReference type="InterPro" id="IPR035490">
    <property type="entry name" value="GlmS/FrlB_SIS"/>
</dbReference>
<feature type="active site" description="Nucleophile; for GATase activity" evidence="10">
    <location>
        <position position="2"/>
    </location>
</feature>
<evidence type="ECO:0000256" key="10">
    <source>
        <dbReference type="HAMAP-Rule" id="MF_00164"/>
    </source>
</evidence>
<evidence type="ECO:0000259" key="12">
    <source>
        <dbReference type="PROSITE" id="PS51464"/>
    </source>
</evidence>
<dbReference type="GO" id="GO:0005975">
    <property type="term" value="P:carbohydrate metabolic process"/>
    <property type="evidence" value="ECO:0007669"/>
    <property type="project" value="UniProtKB-UniRule"/>
</dbReference>
<feature type="domain" description="SIS" evidence="12">
    <location>
        <begin position="459"/>
        <end position="600"/>
    </location>
</feature>
<dbReference type="FunFam" id="3.60.20.10:FF:000006">
    <property type="entry name" value="Glutamine--fructose-6-phosphate aminotransferase [isomerizing]"/>
    <property type="match status" value="1"/>
</dbReference>
<dbReference type="Gene3D" id="3.60.20.10">
    <property type="entry name" value="Glutamine Phosphoribosylpyrophosphate, subunit 1, domain 1"/>
    <property type="match status" value="1"/>
</dbReference>
<dbReference type="GO" id="GO:0006487">
    <property type="term" value="P:protein N-linked glycosylation"/>
    <property type="evidence" value="ECO:0007669"/>
    <property type="project" value="TreeGrafter"/>
</dbReference>
<accession>A0A9X3X3H2</accession>
<dbReference type="SUPFAM" id="SSF56235">
    <property type="entry name" value="N-terminal nucleophile aminohydrolases (Ntn hydrolases)"/>
    <property type="match status" value="1"/>
</dbReference>
<comment type="subcellular location">
    <subcellularLocation>
        <location evidence="2 10">Cytoplasm</location>
    </subcellularLocation>
</comment>
<dbReference type="PROSITE" id="PS51278">
    <property type="entry name" value="GATASE_TYPE_2"/>
    <property type="match status" value="1"/>
</dbReference>
<dbReference type="PANTHER" id="PTHR10937:SF0">
    <property type="entry name" value="GLUTAMINE--FRUCTOSE-6-PHOSPHATE TRANSAMINASE (ISOMERIZING)"/>
    <property type="match status" value="1"/>
</dbReference>
<feature type="domain" description="SIS" evidence="12">
    <location>
        <begin position="286"/>
        <end position="426"/>
    </location>
</feature>
<gene>
    <name evidence="10 13" type="primary">glmS</name>
    <name evidence="13" type="ORF">KEG57_21105</name>
</gene>
<dbReference type="GO" id="GO:0005829">
    <property type="term" value="C:cytosol"/>
    <property type="evidence" value="ECO:0007669"/>
    <property type="project" value="TreeGrafter"/>
</dbReference>
<keyword evidence="7 10" id="KW-0808">Transferase</keyword>
<dbReference type="FunFam" id="3.40.50.10490:FF:000001">
    <property type="entry name" value="Glutamine--fructose-6-phosphate aminotransferase [isomerizing]"/>
    <property type="match status" value="1"/>
</dbReference>